<dbReference type="EMBL" id="JAHRIM010010168">
    <property type="protein sequence ID" value="MEQ2260108.1"/>
    <property type="molecule type" value="Genomic_DNA"/>
</dbReference>
<name>A0ABV0VTW8_9TELE</name>
<protein>
    <submittedName>
        <fullName evidence="1">Uncharacterized protein</fullName>
    </submittedName>
</protein>
<reference evidence="1 2" key="1">
    <citation type="submission" date="2021-06" db="EMBL/GenBank/DDBJ databases">
        <authorList>
            <person name="Palmer J.M."/>
        </authorList>
    </citation>
    <scope>NUCLEOTIDE SEQUENCE [LARGE SCALE GENOMIC DNA]</scope>
    <source>
        <strain evidence="1 2">XR_2019</strain>
        <tissue evidence="1">Muscle</tissue>
    </source>
</reference>
<evidence type="ECO:0000313" key="2">
    <source>
        <dbReference type="Proteomes" id="UP001444071"/>
    </source>
</evidence>
<evidence type="ECO:0000313" key="1">
    <source>
        <dbReference type="EMBL" id="MEQ2260108.1"/>
    </source>
</evidence>
<gene>
    <name evidence="1" type="ORF">XENORESO_003198</name>
</gene>
<organism evidence="1 2">
    <name type="scientific">Xenotaenia resolanae</name>
    <dbReference type="NCBI Taxonomy" id="208358"/>
    <lineage>
        <taxon>Eukaryota</taxon>
        <taxon>Metazoa</taxon>
        <taxon>Chordata</taxon>
        <taxon>Craniata</taxon>
        <taxon>Vertebrata</taxon>
        <taxon>Euteleostomi</taxon>
        <taxon>Actinopterygii</taxon>
        <taxon>Neopterygii</taxon>
        <taxon>Teleostei</taxon>
        <taxon>Neoteleostei</taxon>
        <taxon>Acanthomorphata</taxon>
        <taxon>Ovalentaria</taxon>
        <taxon>Atherinomorphae</taxon>
        <taxon>Cyprinodontiformes</taxon>
        <taxon>Goodeidae</taxon>
        <taxon>Xenotaenia</taxon>
    </lineage>
</organism>
<keyword evidence="2" id="KW-1185">Reference proteome</keyword>
<sequence length="111" mass="12806">MQQPAGYTKDVSFLTSMPDIFLHEASVRDLTFLVPIYQADQSGFTAIELVTNVTDFYTNKNSNAHFNHESHSSSFMANLKPKLFNYAAIIRCFLAERKHLVNILWQEQRSF</sequence>
<proteinExistence type="predicted"/>
<comment type="caution">
    <text evidence="1">The sequence shown here is derived from an EMBL/GenBank/DDBJ whole genome shotgun (WGS) entry which is preliminary data.</text>
</comment>
<accession>A0ABV0VTW8</accession>
<dbReference type="Proteomes" id="UP001444071">
    <property type="component" value="Unassembled WGS sequence"/>
</dbReference>